<dbReference type="InterPro" id="IPR027417">
    <property type="entry name" value="P-loop_NTPase"/>
</dbReference>
<name>A0A345MIT2_9CAUD</name>
<dbReference type="SUPFAM" id="SSF56731">
    <property type="entry name" value="DNA primase core"/>
    <property type="match status" value="1"/>
</dbReference>
<dbReference type="EMBL" id="MH590603">
    <property type="protein sequence ID" value="AXH70463.1"/>
    <property type="molecule type" value="Genomic_DNA"/>
</dbReference>
<dbReference type="SUPFAM" id="SSF52540">
    <property type="entry name" value="P-loop containing nucleoside triphosphate hydrolases"/>
    <property type="match status" value="1"/>
</dbReference>
<dbReference type="InterPro" id="IPR006171">
    <property type="entry name" value="TOPRIM_dom"/>
</dbReference>
<keyword evidence="3" id="KW-1185">Reference proteome</keyword>
<dbReference type="InterPro" id="IPR007694">
    <property type="entry name" value="DNA_helicase_DnaB-like_C"/>
</dbReference>
<dbReference type="Pfam" id="PF13155">
    <property type="entry name" value="Toprim_2"/>
    <property type="match status" value="1"/>
</dbReference>
<dbReference type="GO" id="GO:0006260">
    <property type="term" value="P:DNA replication"/>
    <property type="evidence" value="ECO:0007669"/>
    <property type="project" value="InterPro"/>
</dbReference>
<gene>
    <name evidence="2" type="primary">76</name>
    <name evidence="2" type="ORF">SEA_DAREDEVIL_76</name>
</gene>
<feature type="domain" description="SF4 helicase" evidence="1">
    <location>
        <begin position="284"/>
        <end position="538"/>
    </location>
</feature>
<proteinExistence type="predicted"/>
<organism evidence="2 3">
    <name type="scientific">Gordonia phage Daredevil</name>
    <dbReference type="NCBI Taxonomy" id="2283286"/>
    <lineage>
        <taxon>Viruses</taxon>
        <taxon>Duplodnaviria</taxon>
        <taxon>Heunggongvirae</taxon>
        <taxon>Uroviricota</taxon>
        <taxon>Caudoviricetes</taxon>
        <taxon>Daredevilvirus</taxon>
        <taxon>Daredevilvirus daredevil</taxon>
    </lineage>
</organism>
<dbReference type="PROSITE" id="PS51199">
    <property type="entry name" value="SF4_HELICASE"/>
    <property type="match status" value="1"/>
</dbReference>
<sequence length="538" mass="59961">MGVAYNRVLERFRDEGLIVEEKGRGKAAAQAPGHSHNDRSVTITDIDGQCLVFSHSDETSLVLESLGLEMKDLFDSDRGIEYKYSDGRRVHRGVDKSFRQSGNTKGDQLYRVERLGDADTVYVVEGEKDVHALEAQGLTAVSTAMGAGKAKMFDLSPLYGRRVVIIRDNDDKGEAHAKDLLDLLSPHCQVGVMRSAIGKDAADHVAAGRTVEELVPDVELAKRAMLTEVWRETKAAAEMSAADAVAHLQRTLDRAAVKVLGEASDKAFTHWDDALADWWEWQTNPGEMDVIPSPWDFINHTIAGGFHRKRSYLFAGRPGEGKSLSLTNIADHAMRNGFKVAIYSLEMERNEIVSRVVAAGARAEYGQITRRDIDQFNTERVASYMDESAGSDLFISDRVGLTIEKMMAECRKLNAEHDIDLFLFDYMQLIKTMREKKQHEVLEDIGQGIRQVAKECNAASISAVQLNRNTANEDRPPQISDLRGSGAIEQDADVIFLIHHQKYEGQPTGEVEFILGKNRTGSMSRHSLDWKPYQARIA</sequence>
<dbReference type="PANTHER" id="PTHR30153">
    <property type="entry name" value="REPLICATIVE DNA HELICASE DNAB"/>
    <property type="match status" value="1"/>
</dbReference>
<dbReference type="Proteomes" id="UP000257597">
    <property type="component" value="Segment"/>
</dbReference>
<evidence type="ECO:0000313" key="2">
    <source>
        <dbReference type="EMBL" id="AXH70463.1"/>
    </source>
</evidence>
<protein>
    <submittedName>
        <fullName evidence="2">DNA primase/helicase</fullName>
    </submittedName>
</protein>
<dbReference type="GO" id="GO:0003678">
    <property type="term" value="F:DNA helicase activity"/>
    <property type="evidence" value="ECO:0007669"/>
    <property type="project" value="InterPro"/>
</dbReference>
<dbReference type="KEGG" id="vg:54998066"/>
<dbReference type="GeneID" id="54998066"/>
<dbReference type="InterPro" id="IPR034154">
    <property type="entry name" value="TOPRIM_DnaG/twinkle"/>
</dbReference>
<dbReference type="Gene3D" id="3.40.50.300">
    <property type="entry name" value="P-loop containing nucleotide triphosphate hydrolases"/>
    <property type="match status" value="1"/>
</dbReference>
<accession>A0A345MIT2</accession>
<reference evidence="3" key="1">
    <citation type="submission" date="2018-07" db="EMBL/GenBank/DDBJ databases">
        <authorList>
            <person name="Quirk P.G."/>
            <person name="Krulwich T.A."/>
        </authorList>
    </citation>
    <scope>NUCLEOTIDE SEQUENCE [LARGE SCALE GENOMIC DNA]</scope>
</reference>
<dbReference type="Pfam" id="PF03796">
    <property type="entry name" value="DnaB_C"/>
    <property type="match status" value="1"/>
</dbReference>
<dbReference type="CDD" id="cd01029">
    <property type="entry name" value="TOPRIM_primases"/>
    <property type="match status" value="1"/>
</dbReference>
<dbReference type="RefSeq" id="YP_009807190.1">
    <property type="nucleotide sequence ID" value="NC_048021.1"/>
</dbReference>
<evidence type="ECO:0000313" key="3">
    <source>
        <dbReference type="Proteomes" id="UP000257597"/>
    </source>
</evidence>
<dbReference type="GO" id="GO:0005524">
    <property type="term" value="F:ATP binding"/>
    <property type="evidence" value="ECO:0007669"/>
    <property type="project" value="InterPro"/>
</dbReference>
<dbReference type="Gene3D" id="3.40.1360.10">
    <property type="match status" value="1"/>
</dbReference>
<dbReference type="SMART" id="SM00493">
    <property type="entry name" value="TOPRIM"/>
    <property type="match status" value="1"/>
</dbReference>
<dbReference type="PANTHER" id="PTHR30153:SF2">
    <property type="entry name" value="REPLICATIVE DNA HELICASE"/>
    <property type="match status" value="1"/>
</dbReference>
<evidence type="ECO:0000259" key="1">
    <source>
        <dbReference type="PROSITE" id="PS51199"/>
    </source>
</evidence>